<dbReference type="STRING" id="1125779.HMPREF1219_00144"/>
<sequence>MATITVTGNLGSDPKINTAQSGTSYSRFSLAWAESQKDKSGQWQQGPTVWIHVTCFGKVAESVARNIRKGHRVTVSGTITPEEWTDRQGQISTELTIRANSVAVDLTFQDVNISKHQTQQGYGMGGFGDTGQAPF</sequence>
<dbReference type="HAMAP" id="MF_00984">
    <property type="entry name" value="SSB"/>
    <property type="match status" value="1"/>
</dbReference>
<dbReference type="GO" id="GO:0009295">
    <property type="term" value="C:nucleoid"/>
    <property type="evidence" value="ECO:0007669"/>
    <property type="project" value="TreeGrafter"/>
</dbReference>
<reference evidence="4 5" key="1">
    <citation type="submission" date="2013-05" db="EMBL/GenBank/DDBJ databases">
        <title>The Genome Sequence of Corynebacterium pyruviciproducens 1773O (ATCC BAA-1742).</title>
        <authorList>
            <consortium name="The Broad Institute Genomics Platform"/>
            <person name="Earl A."/>
            <person name="Ward D."/>
            <person name="Feldgarden M."/>
            <person name="Gevers D."/>
            <person name="Tong J."/>
            <person name="Walker B."/>
            <person name="Young S."/>
            <person name="Zeng Q."/>
            <person name="Gargeya S."/>
            <person name="Fitzgerald M."/>
            <person name="Haas B."/>
            <person name="Abouelleil A."/>
            <person name="Allen A.W."/>
            <person name="Alvarado L."/>
            <person name="Arachchi H.M."/>
            <person name="Berlin A.M."/>
            <person name="Chapman S.B."/>
            <person name="Gainer-Dewar J."/>
            <person name="Goldberg J."/>
            <person name="Griggs A."/>
            <person name="Gujja S."/>
            <person name="Hansen M."/>
            <person name="Howarth C."/>
            <person name="Imamovic A."/>
            <person name="Ireland A."/>
            <person name="Larimer J."/>
            <person name="McCowan C."/>
            <person name="Murphy C."/>
            <person name="Pearson M."/>
            <person name="Poon T.W."/>
            <person name="Priest M."/>
            <person name="Roberts A."/>
            <person name="Saif S."/>
            <person name="Shea T."/>
            <person name="Sisk P."/>
            <person name="Sykes S."/>
            <person name="Wortman J."/>
            <person name="Nusbaum C."/>
            <person name="Birren B."/>
        </authorList>
    </citation>
    <scope>NUCLEOTIDE SEQUENCE [LARGE SCALE GENOMIC DNA]</scope>
    <source>
        <strain evidence="4 5">ATCC BAA-1742</strain>
    </source>
</reference>
<dbReference type="PATRIC" id="fig|1125779.3.peg.135"/>
<dbReference type="HOGENOM" id="CLU_078758_1_0_11"/>
<dbReference type="GO" id="GO:0003697">
    <property type="term" value="F:single-stranded DNA binding"/>
    <property type="evidence" value="ECO:0007669"/>
    <property type="project" value="UniProtKB-UniRule"/>
</dbReference>
<dbReference type="RefSeq" id="WP_016457068.1">
    <property type="nucleotide sequence ID" value="NZ_KE150446.1"/>
</dbReference>
<comment type="caution">
    <text evidence="4">The sequence shown here is derived from an EMBL/GenBank/DDBJ whole genome shotgun (WGS) entry which is preliminary data.</text>
</comment>
<dbReference type="GO" id="GO:0006260">
    <property type="term" value="P:DNA replication"/>
    <property type="evidence" value="ECO:0007669"/>
    <property type="project" value="InterPro"/>
</dbReference>
<comment type="caution">
    <text evidence="2">Lacks conserved residue(s) required for the propagation of feature annotation.</text>
</comment>
<dbReference type="PIRSF" id="PIRSF002070">
    <property type="entry name" value="SSB"/>
    <property type="match status" value="1"/>
</dbReference>
<keyword evidence="5" id="KW-1185">Reference proteome</keyword>
<organism evidence="4 5">
    <name type="scientific">Corynebacterium pyruviciproducens ATCC BAA-1742</name>
    <dbReference type="NCBI Taxonomy" id="1125779"/>
    <lineage>
        <taxon>Bacteria</taxon>
        <taxon>Bacillati</taxon>
        <taxon>Actinomycetota</taxon>
        <taxon>Actinomycetes</taxon>
        <taxon>Mycobacteriales</taxon>
        <taxon>Corynebacteriaceae</taxon>
        <taxon>Corynebacterium</taxon>
    </lineage>
</organism>
<dbReference type="InterPro" id="IPR011344">
    <property type="entry name" value="ssDNA-bd"/>
</dbReference>
<evidence type="ECO:0000256" key="1">
    <source>
        <dbReference type="ARBA" id="ARBA00023125"/>
    </source>
</evidence>
<name>S3A3R1_9CORY</name>
<dbReference type="InterPro" id="IPR012340">
    <property type="entry name" value="NA-bd_OB-fold"/>
</dbReference>
<dbReference type="NCBIfam" id="TIGR00621">
    <property type="entry name" value="ssb"/>
    <property type="match status" value="1"/>
</dbReference>
<protein>
    <recommendedName>
        <fullName evidence="2 3">Single-stranded DNA-binding protein</fullName>
        <shortName evidence="2">SSB</shortName>
    </recommendedName>
</protein>
<dbReference type="EMBL" id="ATBY01000002">
    <property type="protein sequence ID" value="EPD70849.1"/>
    <property type="molecule type" value="Genomic_DNA"/>
</dbReference>
<dbReference type="PANTHER" id="PTHR10302">
    <property type="entry name" value="SINGLE-STRANDED DNA-BINDING PROTEIN"/>
    <property type="match status" value="1"/>
</dbReference>
<gene>
    <name evidence="4" type="ORF">HMPREF1219_00144</name>
</gene>
<dbReference type="Pfam" id="PF00436">
    <property type="entry name" value="SSB"/>
    <property type="match status" value="1"/>
</dbReference>
<dbReference type="eggNOG" id="COG0629">
    <property type="taxonomic scope" value="Bacteria"/>
</dbReference>
<evidence type="ECO:0000256" key="3">
    <source>
        <dbReference type="PIRNR" id="PIRNR002070"/>
    </source>
</evidence>
<dbReference type="Gene3D" id="2.40.50.140">
    <property type="entry name" value="Nucleic acid-binding proteins"/>
    <property type="match status" value="1"/>
</dbReference>
<proteinExistence type="inferred from homology"/>
<dbReference type="InterPro" id="IPR000424">
    <property type="entry name" value="Primosome_PriB/ssb"/>
</dbReference>
<dbReference type="SUPFAM" id="SSF50249">
    <property type="entry name" value="Nucleic acid-binding proteins"/>
    <property type="match status" value="1"/>
</dbReference>
<keyword evidence="1 2" id="KW-0238">DNA-binding</keyword>
<evidence type="ECO:0000313" key="5">
    <source>
        <dbReference type="Proteomes" id="UP000014408"/>
    </source>
</evidence>
<evidence type="ECO:0000313" key="4">
    <source>
        <dbReference type="EMBL" id="EPD70849.1"/>
    </source>
</evidence>
<dbReference type="Proteomes" id="UP000014408">
    <property type="component" value="Unassembled WGS sequence"/>
</dbReference>
<comment type="subunit">
    <text evidence="2">Homotetramer.</text>
</comment>
<dbReference type="PROSITE" id="PS50935">
    <property type="entry name" value="SSB"/>
    <property type="match status" value="1"/>
</dbReference>
<accession>S3A3R1</accession>
<dbReference type="CDD" id="cd04496">
    <property type="entry name" value="SSB_OBF"/>
    <property type="match status" value="1"/>
</dbReference>
<dbReference type="PANTHER" id="PTHR10302:SF0">
    <property type="entry name" value="SINGLE-STRANDED DNA-BINDING PROTEIN, MITOCHONDRIAL"/>
    <property type="match status" value="1"/>
</dbReference>
<evidence type="ECO:0000256" key="2">
    <source>
        <dbReference type="HAMAP-Rule" id="MF_00984"/>
    </source>
</evidence>
<dbReference type="AlphaFoldDB" id="S3A3R1"/>